<dbReference type="SUPFAM" id="SSF50156">
    <property type="entry name" value="PDZ domain-like"/>
    <property type="match status" value="1"/>
</dbReference>
<keyword evidence="7" id="KW-0539">Nucleus</keyword>
<dbReference type="CDD" id="cd12325">
    <property type="entry name" value="RRM1_hnRNPA_hnRNPD_like"/>
    <property type="match status" value="1"/>
</dbReference>
<evidence type="ECO:0000256" key="3">
    <source>
        <dbReference type="ARBA" id="ARBA00022481"/>
    </source>
</evidence>
<dbReference type="OrthoDB" id="1875751at2759"/>
<dbReference type="Gene3D" id="3.30.70.330">
    <property type="match status" value="2"/>
</dbReference>
<dbReference type="CDD" id="cd23068">
    <property type="entry name" value="PDZ_ZASP52-like"/>
    <property type="match status" value="1"/>
</dbReference>
<keyword evidence="4" id="KW-0963">Cytoplasm</keyword>
<evidence type="ECO:0000313" key="13">
    <source>
        <dbReference type="Proteomes" id="UP000663852"/>
    </source>
</evidence>
<dbReference type="PANTHER" id="PTHR48033">
    <property type="entry name" value="RNA-BINDING (RRM/RBD/RNP MOTIFS) FAMILY PROTEIN"/>
    <property type="match status" value="1"/>
</dbReference>
<dbReference type="Pfam" id="PF00595">
    <property type="entry name" value="PDZ"/>
    <property type="match status" value="1"/>
</dbReference>
<dbReference type="Proteomes" id="UP000663852">
    <property type="component" value="Unassembled WGS sequence"/>
</dbReference>
<evidence type="ECO:0000259" key="11">
    <source>
        <dbReference type="PROSITE" id="PS50106"/>
    </source>
</evidence>
<dbReference type="FunFam" id="3.30.70.330:FF:000030">
    <property type="entry name" value="Heterogeneous nuclear ribonucleoprotein d0 isoform"/>
    <property type="match status" value="1"/>
</dbReference>
<dbReference type="GO" id="GO:0000785">
    <property type="term" value="C:chromatin"/>
    <property type="evidence" value="ECO:0007669"/>
    <property type="project" value="TreeGrafter"/>
</dbReference>
<dbReference type="Pfam" id="PF00076">
    <property type="entry name" value="RRM_1"/>
    <property type="match status" value="2"/>
</dbReference>
<feature type="domain" description="RRM" evidence="10">
    <location>
        <begin position="492"/>
        <end position="569"/>
    </location>
</feature>
<evidence type="ECO:0000256" key="7">
    <source>
        <dbReference type="ARBA" id="ARBA00023242"/>
    </source>
</evidence>
<keyword evidence="6 8" id="KW-0694">RNA-binding</keyword>
<feature type="domain" description="PDZ" evidence="11">
    <location>
        <begin position="27"/>
        <end position="109"/>
    </location>
</feature>
<dbReference type="InterPro" id="IPR006643">
    <property type="entry name" value="Zasp-like_motif"/>
</dbReference>
<dbReference type="SMART" id="SM00735">
    <property type="entry name" value="ZM"/>
    <property type="match status" value="1"/>
</dbReference>
<dbReference type="GO" id="GO:0005654">
    <property type="term" value="C:nucleoplasm"/>
    <property type="evidence" value="ECO:0007669"/>
    <property type="project" value="TreeGrafter"/>
</dbReference>
<dbReference type="InterPro" id="IPR001478">
    <property type="entry name" value="PDZ"/>
</dbReference>
<dbReference type="AlphaFoldDB" id="A0A813YUR3"/>
<evidence type="ECO:0000256" key="1">
    <source>
        <dbReference type="ARBA" id="ARBA00004123"/>
    </source>
</evidence>
<keyword evidence="5" id="KW-0677">Repeat</keyword>
<dbReference type="InterPro" id="IPR012677">
    <property type="entry name" value="Nucleotide-bd_a/b_plait_sf"/>
</dbReference>
<dbReference type="SMART" id="SM00228">
    <property type="entry name" value="PDZ"/>
    <property type="match status" value="1"/>
</dbReference>
<dbReference type="InterPro" id="IPR035979">
    <property type="entry name" value="RBD_domain_sf"/>
</dbReference>
<feature type="region of interest" description="Disordered" evidence="9">
    <location>
        <begin position="634"/>
        <end position="663"/>
    </location>
</feature>
<dbReference type="GO" id="GO:0005737">
    <property type="term" value="C:cytoplasm"/>
    <property type="evidence" value="ECO:0007669"/>
    <property type="project" value="UniProtKB-SubCell"/>
</dbReference>
<protein>
    <submittedName>
        <fullName evidence="12">Uncharacterized protein</fullName>
    </submittedName>
</protein>
<evidence type="ECO:0000256" key="9">
    <source>
        <dbReference type="SAM" id="MobiDB-lite"/>
    </source>
</evidence>
<dbReference type="PANTHER" id="PTHR48033:SF10">
    <property type="entry name" value="RNA-BINDING PROTEIN SQUID"/>
    <property type="match status" value="1"/>
</dbReference>
<feature type="domain" description="RRM" evidence="10">
    <location>
        <begin position="391"/>
        <end position="477"/>
    </location>
</feature>
<keyword evidence="3" id="KW-0488">Methylation</keyword>
<comment type="caution">
    <text evidence="12">The sequence shown here is derived from an EMBL/GenBank/DDBJ whole genome shotgun (WGS) entry which is preliminary data.</text>
</comment>
<dbReference type="PROSITE" id="PS50106">
    <property type="entry name" value="PDZ"/>
    <property type="match status" value="1"/>
</dbReference>
<dbReference type="GO" id="GO:0010468">
    <property type="term" value="P:regulation of gene expression"/>
    <property type="evidence" value="ECO:0007669"/>
    <property type="project" value="TreeGrafter"/>
</dbReference>
<feature type="region of interest" description="Disordered" evidence="9">
    <location>
        <begin position="718"/>
        <end position="738"/>
    </location>
</feature>
<dbReference type="SMART" id="SM00360">
    <property type="entry name" value="RRM"/>
    <property type="match status" value="2"/>
</dbReference>
<evidence type="ECO:0000313" key="12">
    <source>
        <dbReference type="EMBL" id="CAF0889796.1"/>
    </source>
</evidence>
<dbReference type="PROSITE" id="PS50102">
    <property type="entry name" value="RRM"/>
    <property type="match status" value="2"/>
</dbReference>
<organism evidence="12 13">
    <name type="scientific">Adineta ricciae</name>
    <name type="common">Rotifer</name>
    <dbReference type="NCBI Taxonomy" id="249248"/>
    <lineage>
        <taxon>Eukaryota</taxon>
        <taxon>Metazoa</taxon>
        <taxon>Spiralia</taxon>
        <taxon>Gnathifera</taxon>
        <taxon>Rotifera</taxon>
        <taxon>Eurotatoria</taxon>
        <taxon>Bdelloidea</taxon>
        <taxon>Adinetida</taxon>
        <taxon>Adinetidae</taxon>
        <taxon>Adineta</taxon>
    </lineage>
</organism>
<dbReference type="SUPFAM" id="SSF54928">
    <property type="entry name" value="RNA-binding domain, RBD"/>
    <property type="match status" value="2"/>
</dbReference>
<reference evidence="12" key="1">
    <citation type="submission" date="2021-02" db="EMBL/GenBank/DDBJ databases">
        <authorList>
            <person name="Nowell W R."/>
        </authorList>
    </citation>
    <scope>NUCLEOTIDE SEQUENCE</scope>
</reference>
<dbReference type="Gene3D" id="2.30.42.10">
    <property type="match status" value="1"/>
</dbReference>
<proteinExistence type="predicted"/>
<evidence type="ECO:0000256" key="8">
    <source>
        <dbReference type="PROSITE-ProRule" id="PRU00176"/>
    </source>
</evidence>
<evidence type="ECO:0000256" key="6">
    <source>
        <dbReference type="ARBA" id="ARBA00022884"/>
    </source>
</evidence>
<comment type="subcellular location">
    <subcellularLocation>
        <location evidence="2">Cytoplasm</location>
    </subcellularLocation>
    <subcellularLocation>
        <location evidence="1">Nucleus</location>
    </subcellularLocation>
</comment>
<feature type="compositionally biased region" description="Polar residues" evidence="9">
    <location>
        <begin position="723"/>
        <end position="735"/>
    </location>
</feature>
<sequence>MEVGETIVIPEGMIKEYLLMATAQTIKVTLQRDSLQTSWGFRLQGGADFRSPFVVNKINACSPADGNLRRGDIILEIDETPISSMLHTDALELIQRAGGRITFLIQRGSDLGSLPSPSPRNQRPMSAISWSHENSYSPWSPSTHQLTPMSFFRNRPLERIPEPKPLLSQTGSPMMPGPVPSVSTKTRGYIQPPPFHSDRNNDFNNNNQISYSPGRLFYPGPTYNHRPRTMSITNYQNSSNTSPSWANSCNNDSESYVPSYQKKVQINPYVQKQYYDPSVPQPTHLVHRQFNSPISLYSNDNVQEAMNHHISRVNVIPSTSKPTQCAFNITVLPTNPTYTSTSVPVYYTTSDKTIYLFPIFFFQMTTINSNNGDGETSPVHEINGQKAEDDRKLFVGGLTWDTTQDDLREYFSSFGNILDCSIKHDPTTGRSRGFAFLVFDRKDIVDKILSQNEHFVKGRKVDPKPAHRRLAANNNNSMSSSSSMNSISNNNRKVFIGGLDPNFPDTQLREYFSQFGTIDEIDLPYDKEKSERRPFCFISFQNEQSAQEVLRLQRHTIGDITVDVKRAKPKTLNNQQQQQQLYDPYGQQSIYANYGSGVPAYGVNAYSAADPYAGWNNYSYNQQGNHAAYQYGGSDASGASNSGSSSYQQYSQHQTNSQYSYGPSSGINANEYYSHYGYGAPHPSSNVYADPNVYGSGGGNVYDYNSYYTSGGPGANGAIVDNGTGQQENSSPNEKNNYEHDTPYGKTKASIITSPNYHQYPII</sequence>
<dbReference type="InterPro" id="IPR000504">
    <property type="entry name" value="RRM_dom"/>
</dbReference>
<dbReference type="InterPro" id="IPR036034">
    <property type="entry name" value="PDZ_sf"/>
</dbReference>
<evidence type="ECO:0000256" key="4">
    <source>
        <dbReference type="ARBA" id="ARBA00022490"/>
    </source>
</evidence>
<evidence type="ECO:0000259" key="10">
    <source>
        <dbReference type="PROSITE" id="PS50102"/>
    </source>
</evidence>
<evidence type="ECO:0000256" key="5">
    <source>
        <dbReference type="ARBA" id="ARBA00022737"/>
    </source>
</evidence>
<gene>
    <name evidence="12" type="ORF">EDS130_LOCUS9223</name>
</gene>
<dbReference type="EMBL" id="CAJNOJ010000030">
    <property type="protein sequence ID" value="CAF0889796.1"/>
    <property type="molecule type" value="Genomic_DNA"/>
</dbReference>
<dbReference type="GO" id="GO:0003723">
    <property type="term" value="F:RNA binding"/>
    <property type="evidence" value="ECO:0007669"/>
    <property type="project" value="UniProtKB-UniRule"/>
</dbReference>
<dbReference type="InterPro" id="IPR031847">
    <property type="entry name" value="PDLI1-4/Zasp-like_mid"/>
</dbReference>
<name>A0A813YUR3_ADIRI</name>
<feature type="compositionally biased region" description="Low complexity" evidence="9">
    <location>
        <begin position="634"/>
        <end position="661"/>
    </location>
</feature>
<evidence type="ECO:0000256" key="2">
    <source>
        <dbReference type="ARBA" id="ARBA00004496"/>
    </source>
</evidence>
<accession>A0A813YUR3</accession>
<dbReference type="Pfam" id="PF15936">
    <property type="entry name" value="DUF4749"/>
    <property type="match status" value="1"/>
</dbReference>